<evidence type="ECO:0000313" key="3">
    <source>
        <dbReference type="Proteomes" id="UP000239532"/>
    </source>
</evidence>
<dbReference type="AlphaFoldDB" id="A0A2S9WVC6"/>
<comment type="caution">
    <text evidence="2">The sequence shown here is derived from an EMBL/GenBank/DDBJ whole genome shotgun (WGS) entry which is preliminary data.</text>
</comment>
<dbReference type="Proteomes" id="UP000239532">
    <property type="component" value="Unassembled WGS sequence"/>
</dbReference>
<feature type="signal peptide" evidence="1">
    <location>
        <begin position="1"/>
        <end position="24"/>
    </location>
</feature>
<proteinExistence type="predicted"/>
<feature type="chain" id="PRO_5015623023" description="DUF4136 domain-containing protein" evidence="1">
    <location>
        <begin position="25"/>
        <end position="230"/>
    </location>
</feature>
<protein>
    <recommendedName>
        <fullName evidence="4">DUF4136 domain-containing protein</fullName>
    </recommendedName>
</protein>
<keyword evidence="1" id="KW-0732">Signal</keyword>
<evidence type="ECO:0000313" key="2">
    <source>
        <dbReference type="EMBL" id="PRP67326.1"/>
    </source>
</evidence>
<sequence>MNFKLIFVKNWCLFLVVTCFVSTAQVYETDLVIGLVNGDELYGRAEIPKKTNQPIILKQSDFDSPLVLQPHEIEYIILDILVTAKSNFFFPENPKDEEERLYLVSYNLGTEERPEWVYVQEIISGDLSYYGYHITAKEKSEYINSVGGMGAGSYPVPIGSRYTFDIGRYFYKTYDGTIYREKGSKASFLSKNADVLMSDCMDLVKSIREKKRFEEGDVDQFIYKYNQGCY</sequence>
<keyword evidence="3" id="KW-1185">Reference proteome</keyword>
<name>A0A2S9WVC6_9FLAO</name>
<evidence type="ECO:0000256" key="1">
    <source>
        <dbReference type="SAM" id="SignalP"/>
    </source>
</evidence>
<reference evidence="2 3" key="1">
    <citation type="submission" date="2016-11" db="EMBL/GenBank/DDBJ databases">
        <title>Trade-off between light-utilization and light-protection in marine flavobacteria.</title>
        <authorList>
            <person name="Kumagai Y."/>
        </authorList>
    </citation>
    <scope>NUCLEOTIDE SEQUENCE [LARGE SCALE GENOMIC DNA]</scope>
    <source>
        <strain evidence="2 3">JCM 17109</strain>
    </source>
</reference>
<accession>A0A2S9WVC6</accession>
<organism evidence="2 3">
    <name type="scientific">Nonlabens agnitus</name>
    <dbReference type="NCBI Taxonomy" id="870484"/>
    <lineage>
        <taxon>Bacteria</taxon>
        <taxon>Pseudomonadati</taxon>
        <taxon>Bacteroidota</taxon>
        <taxon>Flavobacteriia</taxon>
        <taxon>Flavobacteriales</taxon>
        <taxon>Flavobacteriaceae</taxon>
        <taxon>Nonlabens</taxon>
    </lineage>
</organism>
<gene>
    <name evidence="2" type="ORF">BST86_09580</name>
</gene>
<dbReference type="EMBL" id="MQUC01000003">
    <property type="protein sequence ID" value="PRP67326.1"/>
    <property type="molecule type" value="Genomic_DNA"/>
</dbReference>
<evidence type="ECO:0008006" key="4">
    <source>
        <dbReference type="Google" id="ProtNLM"/>
    </source>
</evidence>